<dbReference type="AlphaFoldDB" id="A0A8H7XPG9"/>
<dbReference type="EMBL" id="JAFIQS010000015">
    <property type="protein sequence ID" value="KAG5163449.1"/>
    <property type="molecule type" value="Genomic_DNA"/>
</dbReference>
<dbReference type="OrthoDB" id="2953532at2759"/>
<protein>
    <submittedName>
        <fullName evidence="2">Uncharacterized protein</fullName>
    </submittedName>
</protein>
<proteinExistence type="predicted"/>
<reference evidence="2" key="1">
    <citation type="submission" date="2021-02" db="EMBL/GenBank/DDBJ databases">
        <title>Psilocybe cubensis genome.</title>
        <authorList>
            <person name="Mckernan K.J."/>
            <person name="Crawford S."/>
            <person name="Trippe A."/>
            <person name="Kane L.T."/>
            <person name="Mclaughlin S."/>
        </authorList>
    </citation>
    <scope>NUCLEOTIDE SEQUENCE [LARGE SCALE GENOMIC DNA]</scope>
    <source>
        <strain evidence="2">MGC-MH-2018</strain>
    </source>
</reference>
<evidence type="ECO:0000313" key="2">
    <source>
        <dbReference type="EMBL" id="KAG5163449.1"/>
    </source>
</evidence>
<organism evidence="2">
    <name type="scientific">Psilocybe cubensis</name>
    <name type="common">Psychedelic mushroom</name>
    <name type="synonym">Stropharia cubensis</name>
    <dbReference type="NCBI Taxonomy" id="181762"/>
    <lineage>
        <taxon>Eukaryota</taxon>
        <taxon>Fungi</taxon>
        <taxon>Dikarya</taxon>
        <taxon>Basidiomycota</taxon>
        <taxon>Agaricomycotina</taxon>
        <taxon>Agaricomycetes</taxon>
        <taxon>Agaricomycetidae</taxon>
        <taxon>Agaricales</taxon>
        <taxon>Agaricineae</taxon>
        <taxon>Strophariaceae</taxon>
        <taxon>Psilocybe</taxon>
    </lineage>
</organism>
<keyword evidence="1" id="KW-1133">Transmembrane helix</keyword>
<comment type="caution">
    <text evidence="2">The sequence shown here is derived from an EMBL/GenBank/DDBJ whole genome shotgun (WGS) entry which is preliminary data.</text>
</comment>
<keyword evidence="1" id="KW-0812">Transmembrane</keyword>
<name>A0A8H7XPG9_PSICU</name>
<evidence type="ECO:0000256" key="1">
    <source>
        <dbReference type="SAM" id="Phobius"/>
    </source>
</evidence>
<accession>A0A8H7XPG9</accession>
<gene>
    <name evidence="2" type="ORF">JR316_011796</name>
</gene>
<keyword evidence="1" id="KW-0472">Membrane</keyword>
<sequence length="135" mass="13557">MLNIPDSAVKTACAATCTTANTTLLACDDDISCLCSNATVNAFVGCESCMLNYLIAVNKPAPVPLAGSNPLVTAYAAQCKSDGNIILAANQSALSLPDTWDGPFVAVLPTGGAAVTVIVGAVLGLSALLILSNLE</sequence>
<feature type="transmembrane region" description="Helical" evidence="1">
    <location>
        <begin position="104"/>
        <end position="131"/>
    </location>
</feature>